<proteinExistence type="predicted"/>
<reference evidence="1 2" key="1">
    <citation type="journal article" date="2012" name="PLoS Pathog.">
        <title>Diverse lifestyles and strategies of plant pathogenesis encoded in the genomes of eighteen Dothideomycetes fungi.</title>
        <authorList>
            <person name="Ohm R.A."/>
            <person name="Feau N."/>
            <person name="Henrissat B."/>
            <person name="Schoch C.L."/>
            <person name="Horwitz B.A."/>
            <person name="Barry K.W."/>
            <person name="Condon B.J."/>
            <person name="Copeland A.C."/>
            <person name="Dhillon B."/>
            <person name="Glaser F."/>
            <person name="Hesse C.N."/>
            <person name="Kosti I."/>
            <person name="LaButti K."/>
            <person name="Lindquist E.A."/>
            <person name="Lucas S."/>
            <person name="Salamov A.A."/>
            <person name="Bradshaw R.E."/>
            <person name="Ciuffetti L."/>
            <person name="Hamelin R.C."/>
            <person name="Kema G.H.J."/>
            <person name="Lawrence C."/>
            <person name="Scott J.A."/>
            <person name="Spatafora J.W."/>
            <person name="Turgeon B.G."/>
            <person name="de Wit P.J.G.M."/>
            <person name="Zhong S."/>
            <person name="Goodwin S.B."/>
            <person name="Grigoriev I.V."/>
        </authorList>
    </citation>
    <scope>NUCLEOTIDE SEQUENCE [LARGE SCALE GENOMIC DNA]</scope>
    <source>
        <strain evidence="1 2">SO2202</strain>
    </source>
</reference>
<protein>
    <submittedName>
        <fullName evidence="1">Uncharacterized protein</fullName>
    </submittedName>
</protein>
<dbReference type="Proteomes" id="UP000016931">
    <property type="component" value="Unassembled WGS sequence"/>
</dbReference>
<evidence type="ECO:0000313" key="1">
    <source>
        <dbReference type="EMBL" id="EMF11446.1"/>
    </source>
</evidence>
<organism evidence="1 2">
    <name type="scientific">Sphaerulina musiva (strain SO2202)</name>
    <name type="common">Poplar stem canker fungus</name>
    <name type="synonym">Septoria musiva</name>
    <dbReference type="NCBI Taxonomy" id="692275"/>
    <lineage>
        <taxon>Eukaryota</taxon>
        <taxon>Fungi</taxon>
        <taxon>Dikarya</taxon>
        <taxon>Ascomycota</taxon>
        <taxon>Pezizomycotina</taxon>
        <taxon>Dothideomycetes</taxon>
        <taxon>Dothideomycetidae</taxon>
        <taxon>Mycosphaerellales</taxon>
        <taxon>Mycosphaerellaceae</taxon>
        <taxon>Sphaerulina</taxon>
    </lineage>
</organism>
<name>M3CEH2_SPHMS</name>
<gene>
    <name evidence="1" type="ORF">SEPMUDRAFT_69082</name>
</gene>
<accession>M3CEH2</accession>
<dbReference type="HOGENOM" id="CLU_2514077_0_0_1"/>
<evidence type="ECO:0000313" key="2">
    <source>
        <dbReference type="Proteomes" id="UP000016931"/>
    </source>
</evidence>
<keyword evidence="2" id="KW-1185">Reference proteome</keyword>
<dbReference type="AlphaFoldDB" id="M3CEH2"/>
<dbReference type="GeneID" id="27906988"/>
<sequence length="85" mass="9710">MVHGQARRVSTMEWLVRLPMCCSSQTRRRLDVVTLRIGLQDRSRITPFTKPSYEQTRNSSVLLCLDDNRGSGEGRSRTIEVSARS</sequence>
<dbReference type="RefSeq" id="XP_016759567.1">
    <property type="nucleotide sequence ID" value="XM_016909851.1"/>
</dbReference>
<dbReference type="EMBL" id="KB456266">
    <property type="protein sequence ID" value="EMF11446.1"/>
    <property type="molecule type" value="Genomic_DNA"/>
</dbReference>